<name>A0A2A4YCI4_UNCAE</name>
<reference evidence="2" key="2">
    <citation type="journal article" date="2018" name="ISME J.">
        <title>A dynamic microbial community with high functional redundancy inhabits the cold, oxic subseafloor aquifer.</title>
        <authorList>
            <person name="Tully B.J."/>
            <person name="Wheat C.G."/>
            <person name="Glazer B.T."/>
            <person name="Huber J.A."/>
        </authorList>
    </citation>
    <scope>NUCLEOTIDE SEQUENCE</scope>
    <source>
        <strain evidence="2">NORP81</strain>
    </source>
</reference>
<organism evidence="2 3">
    <name type="scientific">Aerophobetes bacterium</name>
    <dbReference type="NCBI Taxonomy" id="2030807"/>
    <lineage>
        <taxon>Bacteria</taxon>
        <taxon>Candidatus Aerophobota</taxon>
    </lineage>
</organism>
<dbReference type="EMBL" id="NVUU01000100">
    <property type="protein sequence ID" value="PCI92493.1"/>
    <property type="molecule type" value="Genomic_DNA"/>
</dbReference>
<evidence type="ECO:0000313" key="2">
    <source>
        <dbReference type="EMBL" id="PCI92493.1"/>
    </source>
</evidence>
<dbReference type="AlphaFoldDB" id="A0A2A4YCI4"/>
<reference evidence="3" key="1">
    <citation type="submission" date="2017-08" db="EMBL/GenBank/DDBJ databases">
        <title>A dynamic microbial community with high functional redundancy inhabits the cold, oxic subseafloor aquifer.</title>
        <authorList>
            <person name="Tully B.J."/>
            <person name="Wheat C.G."/>
            <person name="Glazer B.T."/>
            <person name="Huber J.A."/>
        </authorList>
    </citation>
    <scope>NUCLEOTIDE SEQUENCE [LARGE SCALE GENOMIC DNA]</scope>
</reference>
<gene>
    <name evidence="2" type="ORF">COB11_07215</name>
    <name evidence="1" type="ORF">COB11_07380</name>
</gene>
<accession>A0A2A4YCI4</accession>
<protein>
    <submittedName>
        <fullName evidence="2">Uncharacterized protein</fullName>
    </submittedName>
</protein>
<dbReference type="Proteomes" id="UP000217838">
    <property type="component" value="Unassembled WGS sequence"/>
</dbReference>
<comment type="caution">
    <text evidence="2">The sequence shown here is derived from an EMBL/GenBank/DDBJ whole genome shotgun (WGS) entry which is preliminary data.</text>
</comment>
<dbReference type="EMBL" id="NVUU01000104">
    <property type="protein sequence ID" value="PCI92430.1"/>
    <property type="molecule type" value="Genomic_DNA"/>
</dbReference>
<sequence length="100" mass="11831">MGGLIFGSIMTDYQWRLWQSMIDLIQRYLNEETNDFYDLVGKLEEALDAADIKDKELVSKWYDFWTPLKTRRAVQGNNIDKEKAVSAMYKRPVFSNVQWS</sequence>
<evidence type="ECO:0000313" key="1">
    <source>
        <dbReference type="EMBL" id="PCI92430.1"/>
    </source>
</evidence>
<evidence type="ECO:0000313" key="3">
    <source>
        <dbReference type="Proteomes" id="UP000217838"/>
    </source>
</evidence>
<proteinExistence type="predicted"/>